<gene>
    <name evidence="2" type="ORF">B0T26DRAFT_722079</name>
</gene>
<evidence type="ECO:0000256" key="1">
    <source>
        <dbReference type="SAM" id="MobiDB-lite"/>
    </source>
</evidence>
<accession>A0AA40A5D4</accession>
<proteinExistence type="predicted"/>
<evidence type="ECO:0000313" key="3">
    <source>
        <dbReference type="Proteomes" id="UP001172101"/>
    </source>
</evidence>
<name>A0AA40A5D4_9PEZI</name>
<feature type="compositionally biased region" description="Low complexity" evidence="1">
    <location>
        <begin position="175"/>
        <end position="187"/>
    </location>
</feature>
<feature type="compositionally biased region" description="Low complexity" evidence="1">
    <location>
        <begin position="29"/>
        <end position="41"/>
    </location>
</feature>
<sequence>MPLQKSFSEQNRPAPKRPQWQRSRSNPNAQAQAQAQAAKAASRPLAPVSESTKNKLLAFQFEPPSPEAGDDPVAVAPNLPNGAGDPAKEGGNNIKKGLAPGKTSPRRLGRPDPAVAPGPGSRLTWQDLLGVQELPKEDDAASPSERIIWRTDHGAQLPPAMSPMLARKGRKRVRSSSPASSPASKSVTPAIDAKKLANVLRTPRADPASELWDRFALPGTDASPSSATNPLLAQLMVSSSPRPSRDGAAPGSTRSLRKAMSCGSHWPKRRKTDRNEEQGAASQGSPRRNAKSSLVSALLETVDGQIQRSKSAEAAAQQPKSPSSRKRSLLGRRTEPKTQNVVSPCRPTSRGGLLDHRAPVLDIEANGIDNHQPAAVADSPSSDYGDIDFDDNTLMELDATLVVAEDDNQDNTLVPVPAHESAGSATADDDFGDLDDNLFDGAEDLVAEVEFKHFSQAASQGQKYDRPQQIDRGVSKDSYGDDFGDDFGEDFDFEAAEMAATQSAVHARTSSSRVRTFR</sequence>
<feature type="compositionally biased region" description="Polar residues" evidence="1">
    <location>
        <begin position="222"/>
        <end position="242"/>
    </location>
</feature>
<dbReference type="RefSeq" id="XP_060292876.1">
    <property type="nucleotide sequence ID" value="XM_060442576.1"/>
</dbReference>
<feature type="compositionally biased region" description="Basic and acidic residues" evidence="1">
    <location>
        <begin position="463"/>
        <end position="479"/>
    </location>
</feature>
<protein>
    <submittedName>
        <fullName evidence="2">Uncharacterized protein</fullName>
    </submittedName>
</protein>
<dbReference type="Proteomes" id="UP001172101">
    <property type="component" value="Unassembled WGS sequence"/>
</dbReference>
<feature type="compositionally biased region" description="Polar residues" evidence="1">
    <location>
        <begin position="280"/>
        <end position="295"/>
    </location>
</feature>
<feature type="compositionally biased region" description="Polar residues" evidence="1">
    <location>
        <begin position="1"/>
        <end position="11"/>
    </location>
</feature>
<dbReference type="AlphaFoldDB" id="A0AA40A5D4"/>
<dbReference type="EMBL" id="JAUIRO010000006">
    <property type="protein sequence ID" value="KAK0709572.1"/>
    <property type="molecule type" value="Genomic_DNA"/>
</dbReference>
<organism evidence="2 3">
    <name type="scientific">Lasiosphaeria miniovina</name>
    <dbReference type="NCBI Taxonomy" id="1954250"/>
    <lineage>
        <taxon>Eukaryota</taxon>
        <taxon>Fungi</taxon>
        <taxon>Dikarya</taxon>
        <taxon>Ascomycota</taxon>
        <taxon>Pezizomycotina</taxon>
        <taxon>Sordariomycetes</taxon>
        <taxon>Sordariomycetidae</taxon>
        <taxon>Sordariales</taxon>
        <taxon>Lasiosphaeriaceae</taxon>
        <taxon>Lasiosphaeria</taxon>
    </lineage>
</organism>
<reference evidence="2" key="1">
    <citation type="submission" date="2023-06" db="EMBL/GenBank/DDBJ databases">
        <title>Genome-scale phylogeny and comparative genomics of the fungal order Sordariales.</title>
        <authorList>
            <consortium name="Lawrence Berkeley National Laboratory"/>
            <person name="Hensen N."/>
            <person name="Bonometti L."/>
            <person name="Westerberg I."/>
            <person name="Brannstrom I.O."/>
            <person name="Guillou S."/>
            <person name="Cros-Aarteil S."/>
            <person name="Calhoun S."/>
            <person name="Haridas S."/>
            <person name="Kuo A."/>
            <person name="Mondo S."/>
            <person name="Pangilinan J."/>
            <person name="Riley R."/>
            <person name="LaButti K."/>
            <person name="Andreopoulos B."/>
            <person name="Lipzen A."/>
            <person name="Chen C."/>
            <person name="Yanf M."/>
            <person name="Daum C."/>
            <person name="Ng V."/>
            <person name="Clum A."/>
            <person name="Steindorff A."/>
            <person name="Ohm R."/>
            <person name="Martin F."/>
            <person name="Silar P."/>
            <person name="Natvig D."/>
            <person name="Lalanne C."/>
            <person name="Gautier V."/>
            <person name="Ament-velasquez S.L."/>
            <person name="Kruys A."/>
            <person name="Hutchinson M.I."/>
            <person name="Powell A.J."/>
            <person name="Barry K."/>
            <person name="Miller A.N."/>
            <person name="Grigoriev I.V."/>
            <person name="Debuchy R."/>
            <person name="Gladieux P."/>
            <person name="Thoren M.H."/>
            <person name="Johannesson H."/>
        </authorList>
    </citation>
    <scope>NUCLEOTIDE SEQUENCE</scope>
    <source>
        <strain evidence="2">SMH2392-1A</strain>
    </source>
</reference>
<feature type="region of interest" description="Disordered" evidence="1">
    <location>
        <begin position="1"/>
        <end position="354"/>
    </location>
</feature>
<keyword evidence="3" id="KW-1185">Reference proteome</keyword>
<evidence type="ECO:0000313" key="2">
    <source>
        <dbReference type="EMBL" id="KAK0709572.1"/>
    </source>
</evidence>
<feature type="region of interest" description="Disordered" evidence="1">
    <location>
        <begin position="456"/>
        <end position="481"/>
    </location>
</feature>
<comment type="caution">
    <text evidence="2">The sequence shown here is derived from an EMBL/GenBank/DDBJ whole genome shotgun (WGS) entry which is preliminary data.</text>
</comment>
<dbReference type="GeneID" id="85325846"/>